<reference evidence="2 3" key="1">
    <citation type="submission" date="2016-11" db="EMBL/GenBank/DDBJ databases">
        <authorList>
            <person name="Jaros S."/>
            <person name="Januszkiewicz K."/>
            <person name="Wedrychowicz H."/>
        </authorList>
    </citation>
    <scope>NUCLEOTIDE SEQUENCE [LARGE SCALE GENOMIC DNA]</scope>
    <source>
        <strain evidence="2 3">DSM 15930</strain>
    </source>
</reference>
<gene>
    <name evidence="2" type="ORF">SAMN02746066_04481</name>
</gene>
<accession>A0A1M7NGC0</accession>
<organism evidence="2 3">
    <name type="scientific">Anaerosporobacter mobilis DSM 15930</name>
    <dbReference type="NCBI Taxonomy" id="1120996"/>
    <lineage>
        <taxon>Bacteria</taxon>
        <taxon>Bacillati</taxon>
        <taxon>Bacillota</taxon>
        <taxon>Clostridia</taxon>
        <taxon>Lachnospirales</taxon>
        <taxon>Lachnospiraceae</taxon>
        <taxon>Anaerosporobacter</taxon>
    </lineage>
</organism>
<name>A0A1M7NGC0_9FIRM</name>
<evidence type="ECO:0000313" key="2">
    <source>
        <dbReference type="EMBL" id="SHN02803.1"/>
    </source>
</evidence>
<dbReference type="RefSeq" id="WP_073291639.1">
    <property type="nucleotide sequence ID" value="NZ_FRCP01000028.1"/>
</dbReference>
<comment type="similarity">
    <text evidence="1">Belongs to the UPF0167 family.</text>
</comment>
<dbReference type="OrthoDB" id="7065534at2"/>
<dbReference type="AlphaFoldDB" id="A0A1M7NGC0"/>
<dbReference type="InterPro" id="IPR005363">
    <property type="entry name" value="UPF0167"/>
</dbReference>
<dbReference type="EMBL" id="FRCP01000028">
    <property type="protein sequence ID" value="SHN02803.1"/>
    <property type="molecule type" value="Genomic_DNA"/>
</dbReference>
<dbReference type="STRING" id="1120996.SAMN02746066_04481"/>
<protein>
    <submittedName>
        <fullName evidence="2">Uncharacterized protein family (UPF0167)</fullName>
    </submittedName>
</protein>
<keyword evidence="3" id="KW-1185">Reference proteome</keyword>
<dbReference type="Proteomes" id="UP000184038">
    <property type="component" value="Unassembled WGS sequence"/>
</dbReference>
<evidence type="ECO:0000313" key="3">
    <source>
        <dbReference type="Proteomes" id="UP000184038"/>
    </source>
</evidence>
<evidence type="ECO:0000256" key="1">
    <source>
        <dbReference type="ARBA" id="ARBA00008525"/>
    </source>
</evidence>
<proteinExistence type="inferred from homology"/>
<sequence length="168" mass="19620">MKNYKYFCNVKENADFTKKNCQFCGSNNNCLEGVYFEQDNVESICLECFDLKKAVVDIPEYIIKRVGFDYAKVEELASNPPIPWVQSNDWQVCCNDYMQYIGEWGQENFRENSNNENAIAFFEKNLDEDTLNKVDDINVLWEDLGYNTVAYVFKCNVCGKMKVVCQSY</sequence>
<dbReference type="Pfam" id="PF03691">
    <property type="entry name" value="UPF0167"/>
    <property type="match status" value="1"/>
</dbReference>